<dbReference type="Pfam" id="PF25129">
    <property type="entry name" value="Pyr4-TMTC"/>
    <property type="match status" value="1"/>
</dbReference>
<dbReference type="AlphaFoldDB" id="A0A9P7YFX6"/>
<keyword evidence="9" id="KW-1185">Reference proteome</keyword>
<organism evidence="8 9">
    <name type="scientific">Amylocarpus encephaloides</name>
    <dbReference type="NCBI Taxonomy" id="45428"/>
    <lineage>
        <taxon>Eukaryota</taxon>
        <taxon>Fungi</taxon>
        <taxon>Dikarya</taxon>
        <taxon>Ascomycota</taxon>
        <taxon>Pezizomycotina</taxon>
        <taxon>Leotiomycetes</taxon>
        <taxon>Helotiales</taxon>
        <taxon>Helotiales incertae sedis</taxon>
        <taxon>Amylocarpus</taxon>
    </lineage>
</organism>
<name>A0A9P7YFX6_9HELO</name>
<feature type="region of interest" description="Disordered" evidence="6">
    <location>
        <begin position="256"/>
        <end position="275"/>
    </location>
</feature>
<feature type="transmembrane region" description="Helical" evidence="7">
    <location>
        <begin position="218"/>
        <end position="241"/>
    </location>
</feature>
<feature type="transmembrane region" description="Helical" evidence="7">
    <location>
        <begin position="190"/>
        <end position="212"/>
    </location>
</feature>
<feature type="transmembrane region" description="Helical" evidence="7">
    <location>
        <begin position="75"/>
        <end position="93"/>
    </location>
</feature>
<dbReference type="GO" id="GO:0016829">
    <property type="term" value="F:lyase activity"/>
    <property type="evidence" value="ECO:0007669"/>
    <property type="project" value="InterPro"/>
</dbReference>
<evidence type="ECO:0000256" key="1">
    <source>
        <dbReference type="ARBA" id="ARBA00004141"/>
    </source>
</evidence>
<comment type="subcellular location">
    <subcellularLocation>
        <location evidence="1">Membrane</location>
        <topology evidence="1">Multi-pass membrane protein</topology>
    </subcellularLocation>
</comment>
<feature type="transmembrane region" description="Helical" evidence="7">
    <location>
        <begin position="113"/>
        <end position="133"/>
    </location>
</feature>
<keyword evidence="3 7" id="KW-0812">Transmembrane</keyword>
<dbReference type="EMBL" id="MU251523">
    <property type="protein sequence ID" value="KAG9232944.1"/>
    <property type="molecule type" value="Genomic_DNA"/>
</dbReference>
<feature type="transmembrane region" description="Helical" evidence="7">
    <location>
        <begin position="18"/>
        <end position="37"/>
    </location>
</feature>
<dbReference type="OrthoDB" id="5294024at2759"/>
<sequence>MGSNDIPPPHVPSHCIPVTKTCLQIGGTLWTLCYVLLTRESFRSKSYGMPLFALSFNFAWEIIYAFWVAEADLEKAVFGIWAVLDCFMVWGVVKYGANEWKHAPLIARNLGKITFAMIVYCCALHLTSAKWWIDNDIGKKEGKFYFGKVGPDTTELGFWSAAVSQAYLSAASLGQLLIRQHTGGLSWGIWASRAAGSFIGFNMNYGWMWLYWREAHEYVMTPFAIFLWGTGMVCDLIYPFVFYRIRRNERILPDGSKVPGGGANSPEATEGDKSL</sequence>
<evidence type="ECO:0000256" key="3">
    <source>
        <dbReference type="ARBA" id="ARBA00022692"/>
    </source>
</evidence>
<proteinExistence type="inferred from homology"/>
<evidence type="ECO:0000256" key="5">
    <source>
        <dbReference type="ARBA" id="ARBA00023136"/>
    </source>
</evidence>
<dbReference type="PANTHER" id="PTHR42038:SF2">
    <property type="entry name" value="TERPENE CYCLASE AUSL"/>
    <property type="match status" value="1"/>
</dbReference>
<dbReference type="GO" id="GO:0016020">
    <property type="term" value="C:membrane"/>
    <property type="evidence" value="ECO:0007669"/>
    <property type="project" value="UniProtKB-SubCell"/>
</dbReference>
<feature type="transmembrane region" description="Helical" evidence="7">
    <location>
        <begin position="156"/>
        <end position="178"/>
    </location>
</feature>
<dbReference type="PANTHER" id="PTHR42038">
    <property type="match status" value="1"/>
</dbReference>
<protein>
    <submittedName>
        <fullName evidence="8">Uncharacterized protein</fullName>
    </submittedName>
</protein>
<evidence type="ECO:0000256" key="4">
    <source>
        <dbReference type="ARBA" id="ARBA00022989"/>
    </source>
</evidence>
<keyword evidence="4 7" id="KW-1133">Transmembrane helix</keyword>
<comment type="caution">
    <text evidence="8">The sequence shown here is derived from an EMBL/GenBank/DDBJ whole genome shotgun (WGS) entry which is preliminary data.</text>
</comment>
<accession>A0A9P7YFX6</accession>
<keyword evidence="5 7" id="KW-0472">Membrane</keyword>
<evidence type="ECO:0000313" key="9">
    <source>
        <dbReference type="Proteomes" id="UP000824998"/>
    </source>
</evidence>
<dbReference type="InterPro" id="IPR039020">
    <property type="entry name" value="PaxB-like"/>
</dbReference>
<dbReference type="Proteomes" id="UP000824998">
    <property type="component" value="Unassembled WGS sequence"/>
</dbReference>
<evidence type="ECO:0000256" key="6">
    <source>
        <dbReference type="SAM" id="MobiDB-lite"/>
    </source>
</evidence>
<feature type="transmembrane region" description="Helical" evidence="7">
    <location>
        <begin position="49"/>
        <end position="69"/>
    </location>
</feature>
<evidence type="ECO:0000256" key="7">
    <source>
        <dbReference type="SAM" id="Phobius"/>
    </source>
</evidence>
<evidence type="ECO:0000313" key="8">
    <source>
        <dbReference type="EMBL" id="KAG9232944.1"/>
    </source>
</evidence>
<gene>
    <name evidence="8" type="ORF">BJ875DRAFT_61992</name>
</gene>
<comment type="similarity">
    <text evidence="2">Belongs to the paxB family.</text>
</comment>
<reference evidence="8" key="1">
    <citation type="journal article" date="2021" name="IMA Fungus">
        <title>Genomic characterization of three marine fungi, including Emericellopsis atlantica sp. nov. with signatures of a generalist lifestyle and marine biomass degradation.</title>
        <authorList>
            <person name="Hagestad O.C."/>
            <person name="Hou L."/>
            <person name="Andersen J.H."/>
            <person name="Hansen E.H."/>
            <person name="Altermark B."/>
            <person name="Li C."/>
            <person name="Kuhnert E."/>
            <person name="Cox R.J."/>
            <person name="Crous P.W."/>
            <person name="Spatafora J.W."/>
            <person name="Lail K."/>
            <person name="Amirebrahimi M."/>
            <person name="Lipzen A."/>
            <person name="Pangilinan J."/>
            <person name="Andreopoulos W."/>
            <person name="Hayes R.D."/>
            <person name="Ng V."/>
            <person name="Grigoriev I.V."/>
            <person name="Jackson S.A."/>
            <person name="Sutton T.D.S."/>
            <person name="Dobson A.D.W."/>
            <person name="Rama T."/>
        </authorList>
    </citation>
    <scope>NUCLEOTIDE SEQUENCE</scope>
    <source>
        <strain evidence="8">TRa018bII</strain>
    </source>
</reference>
<evidence type="ECO:0000256" key="2">
    <source>
        <dbReference type="ARBA" id="ARBA00006757"/>
    </source>
</evidence>